<evidence type="ECO:0000256" key="4">
    <source>
        <dbReference type="ARBA" id="ARBA00022989"/>
    </source>
</evidence>
<dbReference type="Proteomes" id="UP001301797">
    <property type="component" value="Chromosome"/>
</dbReference>
<accession>A0AA97FEQ6</accession>
<keyword evidence="4 6" id="KW-1133">Transmembrane helix</keyword>
<dbReference type="NCBIfam" id="NF003191">
    <property type="entry name" value="PRK04164.1-2"/>
    <property type="match status" value="1"/>
</dbReference>
<evidence type="ECO:0000256" key="1">
    <source>
        <dbReference type="ARBA" id="ARBA00004651"/>
    </source>
</evidence>
<evidence type="ECO:0000259" key="7">
    <source>
        <dbReference type="Pfam" id="PF10035"/>
    </source>
</evidence>
<dbReference type="PANTHER" id="PTHR40060:SF1">
    <property type="entry name" value="UPF0316 PROTEIN YEBE"/>
    <property type="match status" value="1"/>
</dbReference>
<dbReference type="GO" id="GO:0005886">
    <property type="term" value="C:plasma membrane"/>
    <property type="evidence" value="ECO:0007669"/>
    <property type="project" value="UniProtKB-SubCell"/>
</dbReference>
<keyword evidence="5 6" id="KW-0472">Membrane</keyword>
<evidence type="ECO:0000256" key="3">
    <source>
        <dbReference type="ARBA" id="ARBA00022692"/>
    </source>
</evidence>
<evidence type="ECO:0000256" key="6">
    <source>
        <dbReference type="HAMAP-Rule" id="MF_01515"/>
    </source>
</evidence>
<organism evidence="9 10">
    <name type="scientific">Methanochimaera problematica</name>
    <dbReference type="NCBI Taxonomy" id="2609417"/>
    <lineage>
        <taxon>Archaea</taxon>
        <taxon>Methanobacteriati</taxon>
        <taxon>Methanobacteriota</taxon>
        <taxon>Stenosarchaea group</taxon>
        <taxon>Methanomicrobia</taxon>
        <taxon>Methanomicrobiales</taxon>
        <taxon>Methanomicrobiaceae</taxon>
        <taxon>Methanochimaera</taxon>
    </lineage>
</organism>
<dbReference type="EMBL" id="CP043875">
    <property type="protein sequence ID" value="WOF16864.1"/>
    <property type="molecule type" value="Genomic_DNA"/>
</dbReference>
<dbReference type="GeneID" id="85230354"/>
<dbReference type="HAMAP" id="MF_01515">
    <property type="entry name" value="UPF0316"/>
    <property type="match status" value="1"/>
</dbReference>
<keyword evidence="10" id="KW-1185">Reference proteome</keyword>
<comment type="subcellular location">
    <subcellularLocation>
        <location evidence="1 6">Cell membrane</location>
        <topology evidence="1 6">Multi-pass membrane protein</topology>
    </subcellularLocation>
</comment>
<protein>
    <recommendedName>
        <fullName evidence="6">UPF0316 protein F1737_09270</fullName>
    </recommendedName>
</protein>
<feature type="transmembrane region" description="Helical" evidence="6">
    <location>
        <begin position="67"/>
        <end position="87"/>
    </location>
</feature>
<sequence>MTDPFITGYILFPALIFFARVADVSFGTLRIIFISRGMKYLAPLVGFFEISIWLVAISQVLKDDAMPLAFLAYALGFAFGNFAGIIIEEKMAIGISVIRVITTRSGQNLIDYLKESGFRTTVADAHGQFGEVSIIYTVVKRKDISRVLKIVNRFNPKAFYTIEDVRSAGGPMFDSETKTHLRGFGKVSRKGK</sequence>
<dbReference type="PANTHER" id="PTHR40060">
    <property type="entry name" value="UPF0316 PROTEIN YEBE"/>
    <property type="match status" value="1"/>
</dbReference>
<dbReference type="Gene3D" id="3.30.70.120">
    <property type="match status" value="1"/>
</dbReference>
<keyword evidence="2 6" id="KW-1003">Cell membrane</keyword>
<keyword evidence="3 6" id="KW-0812">Transmembrane</keyword>
<reference evidence="9 10" key="1">
    <citation type="submission" date="2019-09" db="EMBL/GenBank/DDBJ databases">
        <title>The complete genome of Methanoplanus sp. FWC-SCC4.</title>
        <authorList>
            <person name="Chen S.-C."/>
            <person name="Zhou Y.-Z."/>
            <person name="Lai M.-C."/>
        </authorList>
    </citation>
    <scope>NUCLEOTIDE SEQUENCE [LARGE SCALE GENOMIC DNA]</scope>
    <source>
        <strain evidence="9 10">FWC-SCC4</strain>
    </source>
</reference>
<name>A0AA97FEQ6_9EURY</name>
<dbReference type="Pfam" id="PF18955">
    <property type="entry name" value="DUF5698"/>
    <property type="match status" value="1"/>
</dbReference>
<dbReference type="AlphaFoldDB" id="A0AA97FEQ6"/>
<dbReference type="KEGG" id="mefw:F1737_09270"/>
<comment type="similarity">
    <text evidence="6">Belongs to the UPF0316 family.</text>
</comment>
<feature type="domain" description="DUF2179" evidence="7">
    <location>
        <begin position="120"/>
        <end position="168"/>
    </location>
</feature>
<dbReference type="InterPro" id="IPR022930">
    <property type="entry name" value="UPF0316"/>
</dbReference>
<dbReference type="CDD" id="cd16381">
    <property type="entry name" value="YitT_C_like_1"/>
    <property type="match status" value="1"/>
</dbReference>
<feature type="transmembrane region" description="Helical" evidence="6">
    <location>
        <begin position="6"/>
        <end position="33"/>
    </location>
</feature>
<gene>
    <name evidence="9" type="ORF">F1737_09270</name>
</gene>
<feature type="domain" description="DUF5698" evidence="8">
    <location>
        <begin position="28"/>
        <end position="85"/>
    </location>
</feature>
<dbReference type="InterPro" id="IPR019264">
    <property type="entry name" value="DUF2179"/>
</dbReference>
<evidence type="ECO:0000313" key="10">
    <source>
        <dbReference type="Proteomes" id="UP001301797"/>
    </source>
</evidence>
<dbReference type="Pfam" id="PF10035">
    <property type="entry name" value="DUF2179"/>
    <property type="match status" value="1"/>
</dbReference>
<dbReference type="InterPro" id="IPR044035">
    <property type="entry name" value="DUF5698"/>
</dbReference>
<dbReference type="RefSeq" id="WP_317137889.1">
    <property type="nucleotide sequence ID" value="NZ_CP043875.1"/>
</dbReference>
<evidence type="ECO:0000259" key="8">
    <source>
        <dbReference type="Pfam" id="PF18955"/>
    </source>
</evidence>
<dbReference type="InterPro" id="IPR015867">
    <property type="entry name" value="N-reg_PII/ATP_PRibTrfase_C"/>
</dbReference>
<proteinExistence type="inferred from homology"/>
<feature type="transmembrane region" description="Helical" evidence="6">
    <location>
        <begin position="40"/>
        <end position="61"/>
    </location>
</feature>
<evidence type="ECO:0000313" key="9">
    <source>
        <dbReference type="EMBL" id="WOF16864.1"/>
    </source>
</evidence>
<evidence type="ECO:0000256" key="2">
    <source>
        <dbReference type="ARBA" id="ARBA00022475"/>
    </source>
</evidence>
<evidence type="ECO:0000256" key="5">
    <source>
        <dbReference type="ARBA" id="ARBA00023136"/>
    </source>
</evidence>